<evidence type="ECO:0000313" key="5">
    <source>
        <dbReference type="Proteomes" id="UP000006906"/>
    </source>
</evidence>
<reference evidence="4 5" key="1">
    <citation type="journal article" date="2007" name="Science">
        <title>The Chlamydomonas genome reveals the evolution of key animal and plant functions.</title>
        <authorList>
            <person name="Merchant S.S."/>
            <person name="Prochnik S.E."/>
            <person name="Vallon O."/>
            <person name="Harris E.H."/>
            <person name="Karpowicz S.J."/>
            <person name="Witman G.B."/>
            <person name="Terry A."/>
            <person name="Salamov A."/>
            <person name="Fritz-Laylin L.K."/>
            <person name="Marechal-Drouard L."/>
            <person name="Marshall W.F."/>
            <person name="Qu L.H."/>
            <person name="Nelson D.R."/>
            <person name="Sanderfoot A.A."/>
            <person name="Spalding M.H."/>
            <person name="Kapitonov V.V."/>
            <person name="Ren Q."/>
            <person name="Ferris P."/>
            <person name="Lindquist E."/>
            <person name="Shapiro H."/>
            <person name="Lucas S.M."/>
            <person name="Grimwood J."/>
            <person name="Schmutz J."/>
            <person name="Cardol P."/>
            <person name="Cerutti H."/>
            <person name="Chanfreau G."/>
            <person name="Chen C.L."/>
            <person name="Cognat V."/>
            <person name="Croft M.T."/>
            <person name="Dent R."/>
            <person name="Dutcher S."/>
            <person name="Fernandez E."/>
            <person name="Fukuzawa H."/>
            <person name="Gonzalez-Ballester D."/>
            <person name="Gonzalez-Halphen D."/>
            <person name="Hallmann A."/>
            <person name="Hanikenne M."/>
            <person name="Hippler M."/>
            <person name="Inwood W."/>
            <person name="Jabbari K."/>
            <person name="Kalanon M."/>
            <person name="Kuras R."/>
            <person name="Lefebvre P.A."/>
            <person name="Lemaire S.D."/>
            <person name="Lobanov A.V."/>
            <person name="Lohr M."/>
            <person name="Manuell A."/>
            <person name="Meier I."/>
            <person name="Mets L."/>
            <person name="Mittag M."/>
            <person name="Mittelmeier T."/>
            <person name="Moroney J.V."/>
            <person name="Moseley J."/>
            <person name="Napoli C."/>
            <person name="Nedelcu A.M."/>
            <person name="Niyogi K."/>
            <person name="Novoselov S.V."/>
            <person name="Paulsen I.T."/>
            <person name="Pazour G."/>
            <person name="Purton S."/>
            <person name="Ral J.P."/>
            <person name="Riano-Pachon D.M."/>
            <person name="Riekhof W."/>
            <person name="Rymarquis L."/>
            <person name="Schroda M."/>
            <person name="Stern D."/>
            <person name="Umen J."/>
            <person name="Willows R."/>
            <person name="Wilson N."/>
            <person name="Zimmer S.L."/>
            <person name="Allmer J."/>
            <person name="Balk J."/>
            <person name="Bisova K."/>
            <person name="Chen C.J."/>
            <person name="Elias M."/>
            <person name="Gendler K."/>
            <person name="Hauser C."/>
            <person name="Lamb M.R."/>
            <person name="Ledford H."/>
            <person name="Long J.C."/>
            <person name="Minagawa J."/>
            <person name="Page M.D."/>
            <person name="Pan J."/>
            <person name="Pootakham W."/>
            <person name="Roje S."/>
            <person name="Rose A."/>
            <person name="Stahlberg E."/>
            <person name="Terauchi A.M."/>
            <person name="Yang P."/>
            <person name="Ball S."/>
            <person name="Bowler C."/>
            <person name="Dieckmann C.L."/>
            <person name="Gladyshev V.N."/>
            <person name="Green P."/>
            <person name="Jorgensen R."/>
            <person name="Mayfield S."/>
            <person name="Mueller-Roeber B."/>
            <person name="Rajamani S."/>
            <person name="Sayre R.T."/>
            <person name="Brokstein P."/>
            <person name="Dubchak I."/>
            <person name="Goodstein D."/>
            <person name="Hornick L."/>
            <person name="Huang Y.W."/>
            <person name="Jhaveri J."/>
            <person name="Luo Y."/>
            <person name="Martinez D."/>
            <person name="Ngau W.C."/>
            <person name="Otillar B."/>
            <person name="Poliakov A."/>
            <person name="Porter A."/>
            <person name="Szajkowski L."/>
            <person name="Werner G."/>
            <person name="Zhou K."/>
            <person name="Grigoriev I.V."/>
            <person name="Rokhsar D.S."/>
            <person name="Grossman A.R."/>
        </authorList>
    </citation>
    <scope>NUCLEOTIDE SEQUENCE [LARGE SCALE GENOMIC DNA]</scope>
    <source>
        <strain evidence="5">CC-503</strain>
    </source>
</reference>
<feature type="region of interest" description="Disordered" evidence="2">
    <location>
        <begin position="590"/>
        <end position="633"/>
    </location>
</feature>
<dbReference type="CDD" id="cd18186">
    <property type="entry name" value="BTB_POZ_ZBTB_KLHL-like"/>
    <property type="match status" value="1"/>
</dbReference>
<dbReference type="Gramene" id="PNW88580">
    <property type="protein sequence ID" value="PNW88580"/>
    <property type="gene ID" value="CHLRE_01g035550v5"/>
</dbReference>
<feature type="region of interest" description="Disordered" evidence="2">
    <location>
        <begin position="468"/>
        <end position="489"/>
    </location>
</feature>
<feature type="domain" description="BTB" evidence="3">
    <location>
        <begin position="21"/>
        <end position="108"/>
    </location>
</feature>
<dbReference type="ExpressionAtlas" id="A0A2K3E709">
    <property type="expression patterns" value="baseline and differential"/>
</dbReference>
<dbReference type="InterPro" id="IPR051481">
    <property type="entry name" value="BTB-POZ/Galectin-3-binding"/>
</dbReference>
<dbReference type="Gene3D" id="3.30.710.10">
    <property type="entry name" value="Potassium Channel Kv1.1, Chain A"/>
    <property type="match status" value="1"/>
</dbReference>
<protein>
    <recommendedName>
        <fullName evidence="3">BTB domain-containing protein</fullName>
    </recommendedName>
</protein>
<sequence>MSSALQERLKSLFGSTALGDCEIIFVLETVGDGSKRLVVGDKLPAHQFVLRLSSTYIAASLDRHGDAQRNGAAEGLPGLRVRLRSADELPAARDALRYCYTGSLASETFRDLLLVRRIAVELQISGCEEAADNLMAAWLASGKQDALDLYACDHLFPEDPAAPALLPTQPTNGAAAGAAPAPPSAASRFGAVLGAAKRQVVEHFKDAPTVLRSPDLQRQALALPARGMLALLESDEFGTDDESSVLLLLARWLEARGYSAQGGGGSGAGGGSGGGGGGVRLPPVSRDVVAQLCRHVRLVNLSACYLTFVLPRIAWFELEKHEVAFLVRCAATVAAAPHVARYASQLLPGHLQPTQPPVLPSTVGGGGGAAGGAAAGGGGDAPVVVVGGGTQGKNRMSEYYKTLLDAMGGVYGTATAPWYAMPRRQVLPAGGRAVRWSITSADLLVALRSNQAKTYVATSLHLADEEEGGCAAGEGDAGRGGGGGGAAGTAPARTASSIVIRGMEYSVRLRVMRGGPAAAGAYVKCIAPPPFQFLPGGLAVPMARLVVYRWRSGVREHAHMMDMVTEGEALGIHKYYGQQDALPLLATATQTQQPARQQMDQDDATPHEGAGGGAAGAGCGGRGGGGRRHAGEQQQVSELAGWAEYLHGGCVQGALVLLPGQPALV</sequence>
<dbReference type="InterPro" id="IPR000210">
    <property type="entry name" value="BTB/POZ_dom"/>
</dbReference>
<dbReference type="PANTHER" id="PTHR24410">
    <property type="entry name" value="HL07962P-RELATED"/>
    <property type="match status" value="1"/>
</dbReference>
<evidence type="ECO:0000313" key="4">
    <source>
        <dbReference type="EMBL" id="PNW88580.1"/>
    </source>
</evidence>
<feature type="compositionally biased region" description="Gly residues" evidence="2">
    <location>
        <begin position="478"/>
        <end position="487"/>
    </location>
</feature>
<dbReference type="AlphaFoldDB" id="A0A2K3E709"/>
<evidence type="ECO:0000256" key="2">
    <source>
        <dbReference type="SAM" id="MobiDB-lite"/>
    </source>
</evidence>
<evidence type="ECO:0000256" key="1">
    <source>
        <dbReference type="ARBA" id="ARBA00004906"/>
    </source>
</evidence>
<organism evidence="4 5">
    <name type="scientific">Chlamydomonas reinhardtii</name>
    <name type="common">Chlamydomonas smithii</name>
    <dbReference type="NCBI Taxonomy" id="3055"/>
    <lineage>
        <taxon>Eukaryota</taxon>
        <taxon>Viridiplantae</taxon>
        <taxon>Chlorophyta</taxon>
        <taxon>core chlorophytes</taxon>
        <taxon>Chlorophyceae</taxon>
        <taxon>CS clade</taxon>
        <taxon>Chlamydomonadales</taxon>
        <taxon>Chlamydomonadaceae</taxon>
        <taxon>Chlamydomonas</taxon>
    </lineage>
</organism>
<dbReference type="InterPro" id="IPR011333">
    <property type="entry name" value="SKP1/BTB/POZ_sf"/>
</dbReference>
<dbReference type="PaxDb" id="3055-EDP09370"/>
<comment type="pathway">
    <text evidence="1">Protein modification; protein ubiquitination.</text>
</comment>
<dbReference type="RefSeq" id="XP_042928628.1">
    <property type="nucleotide sequence ID" value="XM_043058714.1"/>
</dbReference>
<dbReference type="PANTHER" id="PTHR24410:SF23">
    <property type="entry name" value="BTB DOMAIN-CONTAINING PROTEIN-RELATED"/>
    <property type="match status" value="1"/>
</dbReference>
<dbReference type="PROSITE" id="PS50097">
    <property type="entry name" value="BTB"/>
    <property type="match status" value="1"/>
</dbReference>
<name>A0A2K3E709_CHLRE</name>
<evidence type="ECO:0000259" key="3">
    <source>
        <dbReference type="PROSITE" id="PS50097"/>
    </source>
</evidence>
<accession>A0A2K3E709</accession>
<feature type="compositionally biased region" description="Gly residues" evidence="2">
    <location>
        <begin position="609"/>
        <end position="624"/>
    </location>
</feature>
<keyword evidence="5" id="KW-1185">Reference proteome</keyword>
<dbReference type="InParanoid" id="A0A2K3E709"/>
<dbReference type="Proteomes" id="UP000006906">
    <property type="component" value="Chromosome 1"/>
</dbReference>
<gene>
    <name evidence="4" type="ORF">CHLRE_01g035550v5</name>
</gene>
<proteinExistence type="predicted"/>
<dbReference type="KEGG" id="cre:CHLRE_01g035550v5"/>
<dbReference type="GeneID" id="5715463"/>
<dbReference type="OrthoDB" id="541818at2759"/>
<dbReference type="EMBL" id="CM008962">
    <property type="protein sequence ID" value="PNW88580.1"/>
    <property type="molecule type" value="Genomic_DNA"/>
</dbReference>